<reference evidence="3" key="2">
    <citation type="submission" date="2022-06" db="EMBL/GenBank/DDBJ databases">
        <title>Draft genome sequence of Burkholderia glumae strain GR20004 isolated from rice panicle showing bacterial panicle blight.</title>
        <authorList>
            <person name="Choi S.Y."/>
            <person name="Lee Y.H."/>
        </authorList>
    </citation>
    <scope>NUCLEOTIDE SEQUENCE</scope>
    <source>
        <strain evidence="3">GR20004</strain>
    </source>
</reference>
<dbReference type="Proteomes" id="UP000594892">
    <property type="component" value="Chromosome 2"/>
</dbReference>
<dbReference type="RefSeq" id="WP_017432467.1">
    <property type="nucleotide sequence ID" value="NZ_CP021074.1"/>
</dbReference>
<evidence type="ECO:0000256" key="1">
    <source>
        <dbReference type="SAM" id="MobiDB-lite"/>
    </source>
</evidence>
<dbReference type="EMBL" id="CP099587">
    <property type="protein sequence ID" value="USS44947.1"/>
    <property type="molecule type" value="Genomic_DNA"/>
</dbReference>
<evidence type="ECO:0000313" key="4">
    <source>
        <dbReference type="Proteomes" id="UP000594892"/>
    </source>
</evidence>
<organism evidence="2 4">
    <name type="scientific">Burkholderia glumae</name>
    <name type="common">Pseudomonas glumae</name>
    <dbReference type="NCBI Taxonomy" id="337"/>
    <lineage>
        <taxon>Bacteria</taxon>
        <taxon>Pseudomonadati</taxon>
        <taxon>Pseudomonadota</taxon>
        <taxon>Betaproteobacteria</taxon>
        <taxon>Burkholderiales</taxon>
        <taxon>Burkholderiaceae</taxon>
        <taxon>Burkholderia</taxon>
    </lineage>
</organism>
<accession>A0AAQ0BV85</accession>
<reference evidence="2 4" key="1">
    <citation type="submission" date="2020-12" db="EMBL/GenBank/DDBJ databases">
        <title>FDA dAtabase for Regulatory Grade micrObial Sequences (FDA-ARGOS): Supporting development and validation of Infectious Disease Dx tests.</title>
        <authorList>
            <person name="Minogue T."/>
            <person name="Wolcott M."/>
            <person name="Wasieloski L."/>
            <person name="Aguilar W."/>
            <person name="Moore D."/>
            <person name="Jaissle J."/>
            <person name="Tallon L."/>
            <person name="Sadzewicz L."/>
            <person name="Zhao X."/>
            <person name="Boylan J."/>
            <person name="Ott S."/>
            <person name="Bowen H."/>
            <person name="Vavikolanu K."/>
            <person name="Mehta A."/>
            <person name="Aluvathingal J."/>
            <person name="Nadendla S."/>
            <person name="Yan Y."/>
            <person name="Sichtig H."/>
        </authorList>
    </citation>
    <scope>NUCLEOTIDE SEQUENCE [LARGE SCALE GENOMIC DNA]</scope>
    <source>
        <strain evidence="2 4">FDAARGOS_949</strain>
    </source>
</reference>
<dbReference type="GeneID" id="45697632"/>
<dbReference type="Proteomes" id="UP001056386">
    <property type="component" value="Chromosome 1"/>
</dbReference>
<evidence type="ECO:0000313" key="5">
    <source>
        <dbReference type="Proteomes" id="UP001056386"/>
    </source>
</evidence>
<name>A0AAQ0BV85_BURGL</name>
<dbReference type="AlphaFoldDB" id="A0AAQ0BV85"/>
<evidence type="ECO:0000313" key="3">
    <source>
        <dbReference type="EMBL" id="USS44947.1"/>
    </source>
</evidence>
<dbReference type="EMBL" id="CP065601">
    <property type="protein sequence ID" value="QPQ93851.1"/>
    <property type="molecule type" value="Genomic_DNA"/>
</dbReference>
<proteinExistence type="predicted"/>
<sequence length="69" mass="7036">MVNDDAGHSTESAARAGGGNNAMHRRAQATGRCAAAIAAPAHRSATPPAFTIATCKTKPPAAGRYFERA</sequence>
<gene>
    <name evidence="2" type="ORF">I6H06_16780</name>
    <name evidence="3" type="ORF">NFI99_25430</name>
</gene>
<feature type="region of interest" description="Disordered" evidence="1">
    <location>
        <begin position="1"/>
        <end position="28"/>
    </location>
</feature>
<evidence type="ECO:0000313" key="2">
    <source>
        <dbReference type="EMBL" id="QPQ93851.1"/>
    </source>
</evidence>
<protein>
    <submittedName>
        <fullName evidence="2">Uncharacterized protein</fullName>
    </submittedName>
</protein>
<keyword evidence="5" id="KW-1185">Reference proteome</keyword>